<evidence type="ECO:0000256" key="1">
    <source>
        <dbReference type="SAM" id="SignalP"/>
    </source>
</evidence>
<dbReference type="Gramene" id="rna4905">
    <property type="protein sequence ID" value="RHN80921.1"/>
    <property type="gene ID" value="gene4905"/>
</dbReference>
<reference evidence="2 5" key="1">
    <citation type="journal article" date="2011" name="Nature">
        <title>The Medicago genome provides insight into the evolution of rhizobial symbioses.</title>
        <authorList>
            <person name="Young N.D."/>
            <person name="Debelle F."/>
            <person name="Oldroyd G.E."/>
            <person name="Geurts R."/>
            <person name="Cannon S.B."/>
            <person name="Udvardi M.K."/>
            <person name="Benedito V.A."/>
            <person name="Mayer K.F."/>
            <person name="Gouzy J."/>
            <person name="Schoof H."/>
            <person name="Van de Peer Y."/>
            <person name="Proost S."/>
            <person name="Cook D.R."/>
            <person name="Meyers B.C."/>
            <person name="Spannagl M."/>
            <person name="Cheung F."/>
            <person name="De Mita S."/>
            <person name="Krishnakumar V."/>
            <person name="Gundlach H."/>
            <person name="Zhou S."/>
            <person name="Mudge J."/>
            <person name="Bharti A.K."/>
            <person name="Murray J.D."/>
            <person name="Naoumkina M.A."/>
            <person name="Rosen B."/>
            <person name="Silverstein K.A."/>
            <person name="Tang H."/>
            <person name="Rombauts S."/>
            <person name="Zhao P.X."/>
            <person name="Zhou P."/>
            <person name="Barbe V."/>
            <person name="Bardou P."/>
            <person name="Bechner M."/>
            <person name="Bellec A."/>
            <person name="Berger A."/>
            <person name="Berges H."/>
            <person name="Bidwell S."/>
            <person name="Bisseling T."/>
            <person name="Choisne N."/>
            <person name="Couloux A."/>
            <person name="Denny R."/>
            <person name="Deshpande S."/>
            <person name="Dai X."/>
            <person name="Doyle J.J."/>
            <person name="Dudez A.M."/>
            <person name="Farmer A.D."/>
            <person name="Fouteau S."/>
            <person name="Franken C."/>
            <person name="Gibelin C."/>
            <person name="Gish J."/>
            <person name="Goldstein S."/>
            <person name="Gonzalez A.J."/>
            <person name="Green P.J."/>
            <person name="Hallab A."/>
            <person name="Hartog M."/>
            <person name="Hua A."/>
            <person name="Humphray S.J."/>
            <person name="Jeong D.H."/>
            <person name="Jing Y."/>
            <person name="Jocker A."/>
            <person name="Kenton S.M."/>
            <person name="Kim D.J."/>
            <person name="Klee K."/>
            <person name="Lai H."/>
            <person name="Lang C."/>
            <person name="Lin S."/>
            <person name="Macmil S.L."/>
            <person name="Magdelenat G."/>
            <person name="Matthews L."/>
            <person name="McCorrison J."/>
            <person name="Monaghan E.L."/>
            <person name="Mun J.H."/>
            <person name="Najar F.Z."/>
            <person name="Nicholson C."/>
            <person name="Noirot C."/>
            <person name="O'Bleness M."/>
            <person name="Paule C.R."/>
            <person name="Poulain J."/>
            <person name="Prion F."/>
            <person name="Qin B."/>
            <person name="Qu C."/>
            <person name="Retzel E.F."/>
            <person name="Riddle C."/>
            <person name="Sallet E."/>
            <person name="Samain S."/>
            <person name="Samson N."/>
            <person name="Sanders I."/>
            <person name="Saurat O."/>
            <person name="Scarpelli C."/>
            <person name="Schiex T."/>
            <person name="Segurens B."/>
            <person name="Severin A.J."/>
            <person name="Sherrier D.J."/>
            <person name="Shi R."/>
            <person name="Sims S."/>
            <person name="Singer S.R."/>
            <person name="Sinharoy S."/>
            <person name="Sterck L."/>
            <person name="Viollet A."/>
            <person name="Wang B.B."/>
            <person name="Wang K."/>
            <person name="Wang M."/>
            <person name="Wang X."/>
            <person name="Warfsmann J."/>
            <person name="Weissenbach J."/>
            <person name="White D.D."/>
            <person name="White J.D."/>
            <person name="Wiley G.B."/>
            <person name="Wincker P."/>
            <person name="Xing Y."/>
            <person name="Yang L."/>
            <person name="Yao Z."/>
            <person name="Ying F."/>
            <person name="Zhai J."/>
            <person name="Zhou L."/>
            <person name="Zuber A."/>
            <person name="Denarie J."/>
            <person name="Dixon R.A."/>
            <person name="May G.D."/>
            <person name="Schwartz D.C."/>
            <person name="Rogers J."/>
            <person name="Quetier F."/>
            <person name="Town C.D."/>
            <person name="Roe B.A."/>
        </authorList>
    </citation>
    <scope>NUCLEOTIDE SEQUENCE [LARGE SCALE GENOMIC DNA]</scope>
    <source>
        <strain evidence="2">A17</strain>
        <strain evidence="4 5">cv. Jemalong A17</strain>
    </source>
</reference>
<evidence type="ECO:0000313" key="5">
    <source>
        <dbReference type="Proteomes" id="UP000002051"/>
    </source>
</evidence>
<gene>
    <name evidence="2" type="ordered locus">MTR_1g085230</name>
    <name evidence="3" type="ORF">MtrunA17_Chr1g0193471</name>
</gene>
<dbReference type="EMBL" id="CM001217">
    <property type="protein sequence ID" value="AES61531.1"/>
    <property type="molecule type" value="Genomic_DNA"/>
</dbReference>
<evidence type="ECO:0000313" key="4">
    <source>
        <dbReference type="EnsemblPlants" id="AES61531"/>
    </source>
</evidence>
<keyword evidence="1" id="KW-0732">Signal</keyword>
<reference evidence="6" key="4">
    <citation type="journal article" date="2018" name="Nat. Plants">
        <title>Whole-genome landscape of Medicago truncatula symbiotic genes.</title>
        <authorList>
            <person name="Pecrix Y."/>
            <person name="Staton S.E."/>
            <person name="Sallet E."/>
            <person name="Lelandais-Briere C."/>
            <person name="Moreau S."/>
            <person name="Carrere S."/>
            <person name="Blein T."/>
            <person name="Jardinaud M.F."/>
            <person name="Latrasse D."/>
            <person name="Zouine M."/>
            <person name="Zahm M."/>
            <person name="Kreplak J."/>
            <person name="Mayjonade B."/>
            <person name="Satge C."/>
            <person name="Perez M."/>
            <person name="Cauet S."/>
            <person name="Marande W."/>
            <person name="Chantry-Darmon C."/>
            <person name="Lopez-Roques C."/>
            <person name="Bouchez O."/>
            <person name="Berard A."/>
            <person name="Debelle F."/>
            <person name="Munos S."/>
            <person name="Bendahmane A."/>
            <person name="Berges H."/>
            <person name="Niebel A."/>
            <person name="Buitink J."/>
            <person name="Frugier F."/>
            <person name="Benhamed M."/>
            <person name="Crespi M."/>
            <person name="Gouzy J."/>
            <person name="Gamas P."/>
        </authorList>
    </citation>
    <scope>NUCLEOTIDE SEQUENCE [LARGE SCALE GENOMIC DNA]</scope>
    <source>
        <strain evidence="6">cv. Jemalong A17</strain>
    </source>
</reference>
<dbReference type="Proteomes" id="UP000265566">
    <property type="component" value="Chromosome 1"/>
</dbReference>
<sequence>MYLFLLYYFFLIPTSRASTLLLPSRLLFLLPLLSDPNHPRLKASVPPIPGRNPAVTTVCGRNPPSQLSFTCPMLETDPKEKPIQIP</sequence>
<name>G7IAF0_MEDTR</name>
<keyword evidence="5" id="KW-1185">Reference proteome</keyword>
<proteinExistence type="predicted"/>
<dbReference type="Proteomes" id="UP000002051">
    <property type="component" value="Unassembled WGS sequence"/>
</dbReference>
<evidence type="ECO:0008006" key="7">
    <source>
        <dbReference type="Google" id="ProtNLM"/>
    </source>
</evidence>
<dbReference type="EnsemblPlants" id="AES61531">
    <property type="protein sequence ID" value="AES61531"/>
    <property type="gene ID" value="MTR_1g085230"/>
</dbReference>
<evidence type="ECO:0000313" key="3">
    <source>
        <dbReference type="EMBL" id="RHN80921.1"/>
    </source>
</evidence>
<feature type="signal peptide" evidence="1">
    <location>
        <begin position="1"/>
        <end position="17"/>
    </location>
</feature>
<accession>G7IAF0</accession>
<evidence type="ECO:0000313" key="6">
    <source>
        <dbReference type="Proteomes" id="UP000265566"/>
    </source>
</evidence>
<reference evidence="2 5" key="2">
    <citation type="journal article" date="2014" name="BMC Genomics">
        <title>An improved genome release (version Mt4.0) for the model legume Medicago truncatula.</title>
        <authorList>
            <person name="Tang H."/>
            <person name="Krishnakumar V."/>
            <person name="Bidwell S."/>
            <person name="Rosen B."/>
            <person name="Chan A."/>
            <person name="Zhou S."/>
            <person name="Gentzbittel L."/>
            <person name="Childs K.L."/>
            <person name="Yandell M."/>
            <person name="Gundlach H."/>
            <person name="Mayer K.F."/>
            <person name="Schwartz D.C."/>
            <person name="Town C.D."/>
        </authorList>
    </citation>
    <scope>GENOME REANNOTATION</scope>
    <source>
        <strain evidence="4 5">cv. Jemalong A17</strain>
    </source>
</reference>
<dbReference type="EMBL" id="PSQE01000001">
    <property type="protein sequence ID" value="RHN80921.1"/>
    <property type="molecule type" value="Genomic_DNA"/>
</dbReference>
<dbReference type="AlphaFoldDB" id="G7IAF0"/>
<organism evidence="2 5">
    <name type="scientific">Medicago truncatula</name>
    <name type="common">Barrel medic</name>
    <name type="synonym">Medicago tribuloides</name>
    <dbReference type="NCBI Taxonomy" id="3880"/>
    <lineage>
        <taxon>Eukaryota</taxon>
        <taxon>Viridiplantae</taxon>
        <taxon>Streptophyta</taxon>
        <taxon>Embryophyta</taxon>
        <taxon>Tracheophyta</taxon>
        <taxon>Spermatophyta</taxon>
        <taxon>Magnoliopsida</taxon>
        <taxon>eudicotyledons</taxon>
        <taxon>Gunneridae</taxon>
        <taxon>Pentapetalae</taxon>
        <taxon>rosids</taxon>
        <taxon>fabids</taxon>
        <taxon>Fabales</taxon>
        <taxon>Fabaceae</taxon>
        <taxon>Papilionoideae</taxon>
        <taxon>50 kb inversion clade</taxon>
        <taxon>NPAAA clade</taxon>
        <taxon>Hologalegina</taxon>
        <taxon>IRL clade</taxon>
        <taxon>Trifolieae</taxon>
        <taxon>Medicago</taxon>
    </lineage>
</organism>
<dbReference type="HOGENOM" id="CLU_2501284_0_0_1"/>
<protein>
    <recommendedName>
        <fullName evidence="7">Transmembrane protein</fullName>
    </recommendedName>
</protein>
<feature type="chain" id="PRO_5014572058" description="Transmembrane protein" evidence="1">
    <location>
        <begin position="18"/>
        <end position="86"/>
    </location>
</feature>
<evidence type="ECO:0000313" key="2">
    <source>
        <dbReference type="EMBL" id="AES61531.1"/>
    </source>
</evidence>
<reference evidence="4" key="3">
    <citation type="submission" date="2015-04" db="UniProtKB">
        <authorList>
            <consortium name="EnsemblPlants"/>
        </authorList>
    </citation>
    <scope>IDENTIFICATION</scope>
    <source>
        <strain evidence="4">cv. Jemalong A17</strain>
    </source>
</reference>
<dbReference type="PaxDb" id="3880-AES61531"/>
<reference evidence="3" key="5">
    <citation type="journal article" date="2018" name="Nat. Plants">
        <title>Whole-genome landscape of Medicago truncatula symbiotic genes.</title>
        <authorList>
            <person name="Pecrix Y."/>
            <person name="Gamas P."/>
            <person name="Carrere S."/>
        </authorList>
    </citation>
    <scope>NUCLEOTIDE SEQUENCE</scope>
    <source>
        <tissue evidence="3">Leaves</tissue>
    </source>
</reference>